<sequence length="251" mass="29032">MQHPILPFMPAVFLPVSNLKRSTEWYADLLEQPIVPRQDGGGIYYFDFDGTDMILDSNAWGFPPTIMFDTQRVDESRAFCETLPHGFITDIQRLDEVSFFNINSIMVCKAHRAPESDRPKPAHALLNRISRVIVHAEQLTESIGWYETFLDRKAETDAWIHELPLIRMDRGAHLLIDDNRLCQSPRVFYERLQLDLRVNPVAIIETVDIEAAHEYVISKGAQVERGIEERLGVRFFIFYDPDHNGLMVCEK</sequence>
<gene>
    <name evidence="2" type="ORF">H7C19_14140</name>
</gene>
<feature type="domain" description="VOC" evidence="1">
    <location>
        <begin position="128"/>
        <end position="251"/>
    </location>
</feature>
<keyword evidence="3" id="KW-1185">Reference proteome</keyword>
<proteinExistence type="predicted"/>
<evidence type="ECO:0000313" key="3">
    <source>
        <dbReference type="Proteomes" id="UP000547209"/>
    </source>
</evidence>
<dbReference type="InterPro" id="IPR029068">
    <property type="entry name" value="Glyas_Bleomycin-R_OHBP_Dase"/>
</dbReference>
<protein>
    <recommendedName>
        <fullName evidence="1">VOC domain-containing protein</fullName>
    </recommendedName>
</protein>
<evidence type="ECO:0000259" key="1">
    <source>
        <dbReference type="PROSITE" id="PS51819"/>
    </source>
</evidence>
<name>A0A7X0RQS4_9BACL</name>
<dbReference type="InterPro" id="IPR037523">
    <property type="entry name" value="VOC_core"/>
</dbReference>
<dbReference type="Proteomes" id="UP000547209">
    <property type="component" value="Unassembled WGS sequence"/>
</dbReference>
<comment type="caution">
    <text evidence="2">The sequence shown here is derived from an EMBL/GenBank/DDBJ whole genome shotgun (WGS) entry which is preliminary data.</text>
</comment>
<dbReference type="SUPFAM" id="SSF54593">
    <property type="entry name" value="Glyoxalase/Bleomycin resistance protein/Dihydroxybiphenyl dioxygenase"/>
    <property type="match status" value="2"/>
</dbReference>
<reference evidence="2 3" key="1">
    <citation type="submission" date="2020-08" db="EMBL/GenBank/DDBJ databases">
        <title>Cohnella phylogeny.</title>
        <authorList>
            <person name="Dunlap C."/>
        </authorList>
    </citation>
    <scope>NUCLEOTIDE SEQUENCE [LARGE SCALE GENOMIC DNA]</scope>
    <source>
        <strain evidence="2 3">DSM 28246</strain>
    </source>
</reference>
<dbReference type="Gene3D" id="3.10.180.10">
    <property type="entry name" value="2,3-Dihydroxybiphenyl 1,2-Dioxygenase, domain 1"/>
    <property type="match status" value="1"/>
</dbReference>
<dbReference type="RefSeq" id="WP_185143308.1">
    <property type="nucleotide sequence ID" value="NZ_JACJVP010000024.1"/>
</dbReference>
<dbReference type="EMBL" id="JACJVP010000024">
    <property type="protein sequence ID" value="MBB6671826.1"/>
    <property type="molecule type" value="Genomic_DNA"/>
</dbReference>
<accession>A0A7X0RQS4</accession>
<dbReference type="AlphaFoldDB" id="A0A7X0RQS4"/>
<organism evidence="2 3">
    <name type="scientific">Cohnella nanjingensis</name>
    <dbReference type="NCBI Taxonomy" id="1387779"/>
    <lineage>
        <taxon>Bacteria</taxon>
        <taxon>Bacillati</taxon>
        <taxon>Bacillota</taxon>
        <taxon>Bacilli</taxon>
        <taxon>Bacillales</taxon>
        <taxon>Paenibacillaceae</taxon>
        <taxon>Cohnella</taxon>
    </lineage>
</organism>
<evidence type="ECO:0000313" key="2">
    <source>
        <dbReference type="EMBL" id="MBB6671826.1"/>
    </source>
</evidence>
<dbReference type="PROSITE" id="PS51819">
    <property type="entry name" value="VOC"/>
    <property type="match status" value="1"/>
</dbReference>